<reference evidence="1 2" key="1">
    <citation type="submission" date="2020-08" db="EMBL/GenBank/DDBJ databases">
        <title>Genomic Encyclopedia of Type Strains, Phase IV (KMG-IV): sequencing the most valuable type-strain genomes for metagenomic binning, comparative biology and taxonomic classification.</title>
        <authorList>
            <person name="Goeker M."/>
        </authorList>
    </citation>
    <scope>NUCLEOTIDE SEQUENCE [LARGE SCALE GENOMIC DNA]</scope>
    <source>
        <strain evidence="1 2">DSM 45385</strain>
    </source>
</reference>
<keyword evidence="2" id="KW-1185">Reference proteome</keyword>
<dbReference type="Proteomes" id="UP000568380">
    <property type="component" value="Unassembled WGS sequence"/>
</dbReference>
<dbReference type="EMBL" id="JACHIN010000036">
    <property type="protein sequence ID" value="MBB5085280.1"/>
    <property type="molecule type" value="Genomic_DNA"/>
</dbReference>
<protein>
    <submittedName>
        <fullName evidence="1">Uncharacterized protein</fullName>
    </submittedName>
</protein>
<evidence type="ECO:0000313" key="1">
    <source>
        <dbReference type="EMBL" id="MBB5085280.1"/>
    </source>
</evidence>
<name>A0A7W8AHL6_9ACTN</name>
<dbReference type="RefSeq" id="WP_184976570.1">
    <property type="nucleotide sequence ID" value="NZ_JACHIN010000036.1"/>
</dbReference>
<dbReference type="AlphaFoldDB" id="A0A7W8AHL6"/>
<comment type="caution">
    <text evidence="1">The sequence shown here is derived from an EMBL/GenBank/DDBJ whole genome shotgun (WGS) entry which is preliminary data.</text>
</comment>
<evidence type="ECO:0000313" key="2">
    <source>
        <dbReference type="Proteomes" id="UP000568380"/>
    </source>
</evidence>
<proteinExistence type="predicted"/>
<accession>A0A7W8AHL6</accession>
<organism evidence="1 2">
    <name type="scientific">Nonomuraea endophytica</name>
    <dbReference type="NCBI Taxonomy" id="714136"/>
    <lineage>
        <taxon>Bacteria</taxon>
        <taxon>Bacillati</taxon>
        <taxon>Actinomycetota</taxon>
        <taxon>Actinomycetes</taxon>
        <taxon>Streptosporangiales</taxon>
        <taxon>Streptosporangiaceae</taxon>
        <taxon>Nonomuraea</taxon>
    </lineage>
</organism>
<gene>
    <name evidence="1" type="ORF">HNR40_010794</name>
</gene>
<sequence length="167" mass="18503">MTDGPRWCSTTAFQAIDALDELSTGGRALGLSWQVNDPGTLLYAANGGYLAEMSITRPRARRGGDPHALDVYAEGLRFDWADTSWRTHPDLLPGWLAYEDWSETHGEEDEEDMPAEWADFTQLSLDGYSPPLAECVTSAFVLIGRVTGTEFGHDWMQGAHSCYLIDN</sequence>